<keyword evidence="3" id="KW-0378">Hydrolase</keyword>
<evidence type="ECO:0000259" key="2">
    <source>
        <dbReference type="Pfam" id="PF02517"/>
    </source>
</evidence>
<feature type="transmembrane region" description="Helical" evidence="1">
    <location>
        <begin position="203"/>
        <end position="222"/>
    </location>
</feature>
<evidence type="ECO:0000313" key="3">
    <source>
        <dbReference type="EMBL" id="NYS25313.1"/>
    </source>
</evidence>
<dbReference type="PANTHER" id="PTHR36435">
    <property type="entry name" value="SLR1288 PROTEIN"/>
    <property type="match status" value="1"/>
</dbReference>
<evidence type="ECO:0000256" key="1">
    <source>
        <dbReference type="SAM" id="Phobius"/>
    </source>
</evidence>
<dbReference type="InterPro" id="IPR052710">
    <property type="entry name" value="CAAX_protease"/>
</dbReference>
<dbReference type="Proteomes" id="UP000529417">
    <property type="component" value="Unassembled WGS sequence"/>
</dbReference>
<proteinExistence type="predicted"/>
<dbReference type="AlphaFoldDB" id="A0A7Z0L0K3"/>
<comment type="caution">
    <text evidence="3">The sequence shown here is derived from an EMBL/GenBank/DDBJ whole genome shotgun (WGS) entry which is preliminary data.</text>
</comment>
<dbReference type="InterPro" id="IPR003675">
    <property type="entry name" value="Rce1/LyrA-like_dom"/>
</dbReference>
<dbReference type="RefSeq" id="WP_179906015.1">
    <property type="nucleotide sequence ID" value="NZ_JACBXS010000017.1"/>
</dbReference>
<accession>A0A7Z0L0K3</accession>
<keyword evidence="1" id="KW-0812">Transmembrane</keyword>
<feature type="transmembrane region" description="Helical" evidence="1">
    <location>
        <begin position="21"/>
        <end position="45"/>
    </location>
</feature>
<keyword evidence="3" id="KW-0645">Protease</keyword>
<organism evidence="3 4">
    <name type="scientific">Rhabdonatronobacter sediminivivens</name>
    <dbReference type="NCBI Taxonomy" id="2743469"/>
    <lineage>
        <taxon>Bacteria</taxon>
        <taxon>Pseudomonadati</taxon>
        <taxon>Pseudomonadota</taxon>
        <taxon>Alphaproteobacteria</taxon>
        <taxon>Rhodobacterales</taxon>
        <taxon>Paracoccaceae</taxon>
        <taxon>Rhabdonatronobacter</taxon>
    </lineage>
</organism>
<feature type="transmembrane region" description="Helical" evidence="1">
    <location>
        <begin position="271"/>
        <end position="291"/>
    </location>
</feature>
<dbReference type="GO" id="GO:0004175">
    <property type="term" value="F:endopeptidase activity"/>
    <property type="evidence" value="ECO:0007669"/>
    <property type="project" value="UniProtKB-ARBA"/>
</dbReference>
<name>A0A7Z0L0K3_9RHOB</name>
<gene>
    <name evidence="3" type="ORF">HUK65_09945</name>
</gene>
<reference evidence="3 4" key="1">
    <citation type="journal article" date="2000" name="Arch. Microbiol.">
        <title>Rhodobaca bogoriensis gen. nov. and sp. nov., an alkaliphilic purple nonsulfur bacterium from African Rift Valley soda lakes.</title>
        <authorList>
            <person name="Milford A.D."/>
            <person name="Achenbach L.A."/>
            <person name="Jung D.O."/>
            <person name="Madigan M.T."/>
        </authorList>
    </citation>
    <scope>NUCLEOTIDE SEQUENCE [LARGE SCALE GENOMIC DNA]</scope>
    <source>
        <strain evidence="3 4">2376</strain>
    </source>
</reference>
<keyword evidence="1" id="KW-0472">Membrane</keyword>
<protein>
    <submittedName>
        <fullName evidence="3">CPBP family intramembrane metalloprotease</fullName>
    </submittedName>
</protein>
<feature type="domain" description="CAAX prenyl protease 2/Lysostaphin resistance protein A-like" evidence="2">
    <location>
        <begin position="142"/>
        <end position="240"/>
    </location>
</feature>
<keyword evidence="3" id="KW-0482">Metalloprotease</keyword>
<dbReference type="Pfam" id="PF02517">
    <property type="entry name" value="Rce1-like"/>
    <property type="match status" value="1"/>
</dbReference>
<feature type="transmembrane region" description="Helical" evidence="1">
    <location>
        <begin position="179"/>
        <end position="197"/>
    </location>
</feature>
<keyword evidence="4" id="KW-1185">Reference proteome</keyword>
<keyword evidence="1" id="KW-1133">Transmembrane helix</keyword>
<evidence type="ECO:0000313" key="4">
    <source>
        <dbReference type="Proteomes" id="UP000529417"/>
    </source>
</evidence>
<dbReference type="GO" id="GO:0080120">
    <property type="term" value="P:CAAX-box protein maturation"/>
    <property type="evidence" value="ECO:0007669"/>
    <property type="project" value="UniProtKB-ARBA"/>
</dbReference>
<feature type="transmembrane region" description="Helical" evidence="1">
    <location>
        <begin position="140"/>
        <end position="158"/>
    </location>
</feature>
<dbReference type="PANTHER" id="PTHR36435:SF1">
    <property type="entry name" value="CAAX AMINO TERMINAL PROTEASE FAMILY PROTEIN"/>
    <property type="match status" value="1"/>
</dbReference>
<feature type="transmembrane region" description="Helical" evidence="1">
    <location>
        <begin position="229"/>
        <end position="251"/>
    </location>
</feature>
<dbReference type="GO" id="GO:0006508">
    <property type="term" value="P:proteolysis"/>
    <property type="evidence" value="ECO:0007669"/>
    <property type="project" value="UniProtKB-KW"/>
</dbReference>
<feature type="transmembrane region" description="Helical" evidence="1">
    <location>
        <begin position="108"/>
        <end position="128"/>
    </location>
</feature>
<dbReference type="EMBL" id="JACBXS010000017">
    <property type="protein sequence ID" value="NYS25313.1"/>
    <property type="molecule type" value="Genomic_DNA"/>
</dbReference>
<sequence>MSPTFESYVAPARRHPQIWRLVLGLVVIIAVYILWMAGMGVILWLNTGTDALEARLARIGRGGDPLSLLLLLLTFGGLALGAVLAARLLHGRGAGSLFGRAPVVLRDFALGVGILGGLAVLTGLPMLWMTDLDPGVPLRLWLNFLPFMLLALLLQTGAEELVFRGYLQQQLAARFTSPLVWMVLPSVLFGLVHYAPAEMGANTWHVVLATGVFGLVAADLTARSGSIGLAWGLHFANNVFAILIVTAGGALDGMALTRLPYGPDDVEIMRPLIYADIALIIVAWALCRLALRAR</sequence>
<feature type="transmembrane region" description="Helical" evidence="1">
    <location>
        <begin position="65"/>
        <end position="88"/>
    </location>
</feature>
<dbReference type="GO" id="GO:0008237">
    <property type="term" value="F:metallopeptidase activity"/>
    <property type="evidence" value="ECO:0007669"/>
    <property type="project" value="UniProtKB-KW"/>
</dbReference>